<dbReference type="InParanoid" id="A0A316VH52"/>
<dbReference type="Pfam" id="PF04118">
    <property type="entry name" value="Dopey_N"/>
    <property type="match status" value="1"/>
</dbReference>
<feature type="region of interest" description="Disordered" evidence="7">
    <location>
        <begin position="1316"/>
        <end position="1336"/>
    </location>
</feature>
<dbReference type="Pfam" id="PF24598">
    <property type="entry name" value="DOP1_C"/>
    <property type="match status" value="1"/>
</dbReference>
<evidence type="ECO:0000313" key="12">
    <source>
        <dbReference type="Proteomes" id="UP000245771"/>
    </source>
</evidence>
<dbReference type="GO" id="GO:0006895">
    <property type="term" value="P:Golgi to endosome transport"/>
    <property type="evidence" value="ECO:0007669"/>
    <property type="project" value="InterPro"/>
</dbReference>
<dbReference type="PANTHER" id="PTHR14042:SF24">
    <property type="entry name" value="PROTEIN DOPEY-1 HOMOLOG"/>
    <property type="match status" value="1"/>
</dbReference>
<evidence type="ECO:0000256" key="2">
    <source>
        <dbReference type="ARBA" id="ARBA00022448"/>
    </source>
</evidence>
<feature type="compositionally biased region" description="Low complexity" evidence="7">
    <location>
        <begin position="8"/>
        <end position="20"/>
    </location>
</feature>
<feature type="region of interest" description="Disordered" evidence="7">
    <location>
        <begin position="1458"/>
        <end position="1486"/>
    </location>
</feature>
<evidence type="ECO:0000259" key="10">
    <source>
        <dbReference type="Pfam" id="PF24598"/>
    </source>
</evidence>
<dbReference type="InterPro" id="IPR007249">
    <property type="entry name" value="DOP1_N"/>
</dbReference>
<dbReference type="GO" id="GO:0005768">
    <property type="term" value="C:endosome"/>
    <property type="evidence" value="ECO:0007669"/>
    <property type="project" value="TreeGrafter"/>
</dbReference>
<dbReference type="Pfam" id="PF24597">
    <property type="entry name" value="TPR_DOP1_M"/>
    <property type="match status" value="1"/>
</dbReference>
<name>A0A316VH52_9BASI</name>
<dbReference type="InterPro" id="IPR040314">
    <property type="entry name" value="DOP1"/>
</dbReference>
<comment type="subcellular location">
    <subcellularLocation>
        <location evidence="1">Golgi apparatus membrane</location>
        <topology evidence="1">Peripheral membrane protein</topology>
    </subcellularLocation>
</comment>
<dbReference type="OrthoDB" id="297643at2759"/>
<evidence type="ECO:0000256" key="5">
    <source>
        <dbReference type="ARBA" id="ARBA00023136"/>
    </source>
</evidence>
<feature type="region of interest" description="Disordered" evidence="7">
    <location>
        <begin position="1"/>
        <end position="20"/>
    </location>
</feature>
<evidence type="ECO:0000256" key="3">
    <source>
        <dbReference type="ARBA" id="ARBA00022927"/>
    </source>
</evidence>
<dbReference type="EMBL" id="KZ819603">
    <property type="protein sequence ID" value="PWN36358.1"/>
    <property type="molecule type" value="Genomic_DNA"/>
</dbReference>
<dbReference type="InterPro" id="IPR016024">
    <property type="entry name" value="ARM-type_fold"/>
</dbReference>
<dbReference type="Proteomes" id="UP000245771">
    <property type="component" value="Unassembled WGS sequence"/>
</dbReference>
<gene>
    <name evidence="11" type="ORF">FA14DRAFT_161103</name>
</gene>
<protein>
    <submittedName>
        <fullName evidence="11">Uncharacterized protein</fullName>
    </submittedName>
</protein>
<reference evidence="11 12" key="1">
    <citation type="journal article" date="2018" name="Mol. Biol. Evol.">
        <title>Broad Genomic Sampling Reveals a Smut Pathogenic Ancestry of the Fungal Clade Ustilaginomycotina.</title>
        <authorList>
            <person name="Kijpornyongpan T."/>
            <person name="Mondo S.J."/>
            <person name="Barry K."/>
            <person name="Sandor L."/>
            <person name="Lee J."/>
            <person name="Lipzen A."/>
            <person name="Pangilinan J."/>
            <person name="LaButti K."/>
            <person name="Hainaut M."/>
            <person name="Henrissat B."/>
            <person name="Grigoriev I.V."/>
            <person name="Spatafora J.W."/>
            <person name="Aime M.C."/>
        </authorList>
    </citation>
    <scope>NUCLEOTIDE SEQUENCE [LARGE SCALE GENOMIC DNA]</scope>
    <source>
        <strain evidence="11 12">MCA 3882</strain>
    </source>
</reference>
<keyword evidence="4" id="KW-0333">Golgi apparatus</keyword>
<dbReference type="FunCoup" id="A0A316VH52">
    <property type="interactions" value="120"/>
</dbReference>
<evidence type="ECO:0000259" key="9">
    <source>
        <dbReference type="Pfam" id="PF24597"/>
    </source>
</evidence>
<feature type="region of interest" description="Disordered" evidence="7">
    <location>
        <begin position="44"/>
        <end position="67"/>
    </location>
</feature>
<proteinExistence type="inferred from homology"/>
<evidence type="ECO:0000256" key="1">
    <source>
        <dbReference type="ARBA" id="ARBA00004395"/>
    </source>
</evidence>
<dbReference type="PANTHER" id="PTHR14042">
    <property type="entry name" value="DOPEY-RELATED"/>
    <property type="match status" value="1"/>
</dbReference>
<keyword evidence="12" id="KW-1185">Reference proteome</keyword>
<dbReference type="InterPro" id="IPR056457">
    <property type="entry name" value="DOP1_C"/>
</dbReference>
<dbReference type="GO" id="GO:0005829">
    <property type="term" value="C:cytosol"/>
    <property type="evidence" value="ECO:0007669"/>
    <property type="project" value="GOC"/>
</dbReference>
<feature type="compositionally biased region" description="Polar residues" evidence="7">
    <location>
        <begin position="1798"/>
        <end position="1815"/>
    </location>
</feature>
<organism evidence="11 12">
    <name type="scientific">Meira miltonrushii</name>
    <dbReference type="NCBI Taxonomy" id="1280837"/>
    <lineage>
        <taxon>Eukaryota</taxon>
        <taxon>Fungi</taxon>
        <taxon>Dikarya</taxon>
        <taxon>Basidiomycota</taxon>
        <taxon>Ustilaginomycotina</taxon>
        <taxon>Exobasidiomycetes</taxon>
        <taxon>Exobasidiales</taxon>
        <taxon>Brachybasidiaceae</taxon>
        <taxon>Meira</taxon>
    </lineage>
</organism>
<dbReference type="GeneID" id="37020746"/>
<evidence type="ECO:0000256" key="6">
    <source>
        <dbReference type="ARBA" id="ARBA00046326"/>
    </source>
</evidence>
<feature type="region of interest" description="Disordered" evidence="7">
    <location>
        <begin position="1780"/>
        <end position="1815"/>
    </location>
</feature>
<sequence length="1898" mass="210044">MSSGQNEASGSSTPSSKLGSLSASLNAHLSKPVAPSIASDSASIHSITQQGIRPPKSTQNGKASPIAAGSASLATNSELWKSSAARRAEKAWAIQSEKTLQSDAKFRKYTIAVEKCLATFDSVSEWADFISFLARLLKTLQTSTQFNAIPRKLIVAKRLSQCLNPALPSGVHQRALEVYEHIFTVIGPEGLRRDLSVWTPGLLPFFQFASMTVKPIVLNIIELHYLPLGQDLRPIAKPMQLALLPGLEEETSEHFERVLKLLDKIRDSIGQPFFLQNLWMILISVPAARLPSLHYLSRRLDDLNGTEGSAKEVTSIVGPDLGLAIRAFSAALEDDTLLVRRAMLDLLAVKFKLDSKTFKELVRRDDRVRLFQSALAVVLRRDISLNRRLYAWLLGPSEDIAAQQAYFEEHAMQYARLALLSAFNEENEDDREGHKAENKDRQKPYRILISLLDKWSLGLPITNALIIDTFKALRKRLQSQGGEQQSKKAASSDVSTTAKMLFEAVDPFALYRQFYLAICEELKAKGTDDVDSIADRDSAIALLRFIFTSFRVHDEESRVVHLPILFSAIVELVQENPAGLQASAGLQLARDILTLIPKRVFGNRLADATASGSTSTVKTKSFYEHGLFLYQATSGGADEAAKRYIGFQHPSTISALLDICASIPGRRQSLAVDSLTILCQLLNILDATYDATQAQASITWNGALWIEQMKTQLHNAKSFIGIEACIEAFVAGSQCRVLKDRISIDQTDITTAIVERLFDFMQPSCNPYHVRSVELLWTIFDLSPRTQIGAILTRYLNGGTFAEREDALETFNTIWRYSDDVRLASSLLVDPLLSVLDGLLSPDWNERQLAETWVRNHARAFTALLDPLLLIICDTSENRTEEKYTIDGHEIRFFIYKRPLDHERVRYALSILLQLAFLGGPALARTLRTAQVQRSTSKKLASYASSEPEKTYTHFIFEVLISLLRSDATAQSAYQSAHESIHALAVDIIGALLGKVHIGEVQLKEIETVLLQRLLLDIREGILSVQGKLLRTLHGIFISTHSANGRQNQQAAPGPPTLLLSTLKAGLSAPKNQIILTEWSDFVLAISPIFRSSLNGLLLPLNQGLCALIRSSVAELEQAYGVDTQDDVTCLANDNDLITLMTMSERVLSQSLEQQASTGASDTGNAGSIAEKGEFSLLGALTSVFSADSSTADSFGASANNAVWKSLHQTVMTLHLAWISTNAMPTNEDSRHDTMEIIRKNVQARCRRYLEKLYRNHSGEVVEALIACWSLATRSGNVKGASGAFDILTFLAPSAQIVVTFLCDVISTRTSSTASAEKPVSGNALNQSASSRSMSSPGLPDSILLSFLEAYLARLDSEATVQVWPVVSIFVKDILGNTTQHKAQIFPTLRCLTIIGEKVLDERNVNSKAPTAIAGGVGGDDRRLRRDLIDLYSRICDLNILIGGRSFEQTTWIGRRTVTSDPDQDDASAQRSTDEKLGGSIGDLASSSTTSTAEAVQSYLAKKVLPALRSFSIDTDKLVGLCTNVVYYIISPSLKIRRKTLDLNPTLLSLIVEVTKLPGTYKAWRAPIGEYFNDPRFFETDVDVGISFTPIIFAYMTGDKERFIETIGRVSPPSTNIFTNREAETRMRALNIRRMSYVLYSSPKDYWLTQLPLIQEKLVDLLRNGANDPAISEVYLCLRVLLIRFESKHLNSFWPVVITEMMRLFESCLEELPSDRSDQLSLVEGACRFLDLLVTLQTDEFQIHQWLFITDTVDIVYPPDDWSPESILDRLASAINERRSVTQSGGGNGASARRAQRKAQTTPRLSSKSLSEQQNVASGVDGFMVSNTKRKPLLLDEIRRDSESDGGDHSVQTIEDLQSFFANISLHSFESTYASGDAVDWDLIEKILQCALFQHGDV</sequence>
<dbReference type="RefSeq" id="XP_025356660.1">
    <property type="nucleotide sequence ID" value="XM_025498965.1"/>
</dbReference>
<keyword evidence="2" id="KW-0813">Transport</keyword>
<evidence type="ECO:0000256" key="7">
    <source>
        <dbReference type="SAM" id="MobiDB-lite"/>
    </source>
</evidence>
<evidence type="ECO:0000259" key="8">
    <source>
        <dbReference type="Pfam" id="PF04118"/>
    </source>
</evidence>
<dbReference type="SUPFAM" id="SSF48371">
    <property type="entry name" value="ARM repeat"/>
    <property type="match status" value="2"/>
</dbReference>
<dbReference type="STRING" id="1280837.A0A316VH52"/>
<feature type="compositionally biased region" description="Polar residues" evidence="7">
    <location>
        <begin position="1323"/>
        <end position="1336"/>
    </location>
</feature>
<accession>A0A316VH52</accession>
<dbReference type="GO" id="GO:0005802">
    <property type="term" value="C:trans-Golgi network"/>
    <property type="evidence" value="ECO:0007669"/>
    <property type="project" value="TreeGrafter"/>
</dbReference>
<feature type="compositionally biased region" description="Polar residues" evidence="7">
    <location>
        <begin position="48"/>
        <end position="62"/>
    </location>
</feature>
<dbReference type="InterPro" id="IPR056458">
    <property type="entry name" value="TPR_DOP1_M"/>
</dbReference>
<feature type="compositionally biased region" description="Polar residues" evidence="7">
    <location>
        <begin position="1458"/>
        <end position="1471"/>
    </location>
</feature>
<feature type="domain" description="DOP1-like C-terminal" evidence="10">
    <location>
        <begin position="1347"/>
        <end position="1874"/>
    </location>
</feature>
<keyword evidence="5" id="KW-0472">Membrane</keyword>
<dbReference type="GO" id="GO:0015031">
    <property type="term" value="P:protein transport"/>
    <property type="evidence" value="ECO:0007669"/>
    <property type="project" value="UniProtKB-KW"/>
</dbReference>
<comment type="similarity">
    <text evidence="6">Belongs to the DOP1 family.</text>
</comment>
<feature type="domain" description="DOP1 N-terminal" evidence="8">
    <location>
        <begin position="103"/>
        <end position="397"/>
    </location>
</feature>
<dbReference type="GO" id="GO:0000139">
    <property type="term" value="C:Golgi membrane"/>
    <property type="evidence" value="ECO:0007669"/>
    <property type="project" value="UniProtKB-SubCell"/>
</dbReference>
<feature type="domain" description="DOP1-like middle TPR" evidence="9">
    <location>
        <begin position="406"/>
        <end position="610"/>
    </location>
</feature>
<evidence type="ECO:0000313" key="11">
    <source>
        <dbReference type="EMBL" id="PWN36358.1"/>
    </source>
</evidence>
<evidence type="ECO:0000256" key="4">
    <source>
        <dbReference type="ARBA" id="ARBA00023034"/>
    </source>
</evidence>
<keyword evidence="3" id="KW-0653">Protein transport</keyword>